<feature type="transmembrane region" description="Helical" evidence="1">
    <location>
        <begin position="84"/>
        <end position="101"/>
    </location>
</feature>
<accession>A0A0F8Z7U4</accession>
<name>A0A0F8Z7U4_9ZZZZ</name>
<evidence type="ECO:0000256" key="1">
    <source>
        <dbReference type="SAM" id="Phobius"/>
    </source>
</evidence>
<evidence type="ECO:0000313" key="2">
    <source>
        <dbReference type="EMBL" id="KKK82080.1"/>
    </source>
</evidence>
<dbReference type="AlphaFoldDB" id="A0A0F8Z7U4"/>
<sequence>IIAVKIWGFYEIYLTIATHVRYFLLMTPEAKIALVAGLFSLSFMLNLPMGMLRVRAGNFGMKLFYIHAAIPVIYYGRLFSGLDFRYIPVFIAAAVLGQIWGGRMGL</sequence>
<organism evidence="2">
    <name type="scientific">marine sediment metagenome</name>
    <dbReference type="NCBI Taxonomy" id="412755"/>
    <lineage>
        <taxon>unclassified sequences</taxon>
        <taxon>metagenomes</taxon>
        <taxon>ecological metagenomes</taxon>
    </lineage>
</organism>
<feature type="non-terminal residue" evidence="2">
    <location>
        <position position="1"/>
    </location>
</feature>
<keyword evidence="1" id="KW-0472">Membrane</keyword>
<keyword evidence="1" id="KW-0812">Transmembrane</keyword>
<dbReference type="EMBL" id="LAZR01052833">
    <property type="protein sequence ID" value="KKK82080.1"/>
    <property type="molecule type" value="Genomic_DNA"/>
</dbReference>
<keyword evidence="1" id="KW-1133">Transmembrane helix</keyword>
<feature type="transmembrane region" description="Helical" evidence="1">
    <location>
        <begin position="30"/>
        <end position="47"/>
    </location>
</feature>
<proteinExistence type="predicted"/>
<comment type="caution">
    <text evidence="2">The sequence shown here is derived from an EMBL/GenBank/DDBJ whole genome shotgun (WGS) entry which is preliminary data.</text>
</comment>
<gene>
    <name evidence="2" type="ORF">LCGC14_2806980</name>
</gene>
<protein>
    <submittedName>
        <fullName evidence="2">Uncharacterized protein</fullName>
    </submittedName>
</protein>
<reference evidence="2" key="1">
    <citation type="journal article" date="2015" name="Nature">
        <title>Complex archaea that bridge the gap between prokaryotes and eukaryotes.</title>
        <authorList>
            <person name="Spang A."/>
            <person name="Saw J.H."/>
            <person name="Jorgensen S.L."/>
            <person name="Zaremba-Niedzwiedzka K."/>
            <person name="Martijn J."/>
            <person name="Lind A.E."/>
            <person name="van Eijk R."/>
            <person name="Schleper C."/>
            <person name="Guy L."/>
            <person name="Ettema T.J."/>
        </authorList>
    </citation>
    <scope>NUCLEOTIDE SEQUENCE</scope>
</reference>